<evidence type="ECO:0008006" key="5">
    <source>
        <dbReference type="Google" id="ProtNLM"/>
    </source>
</evidence>
<keyword evidence="4" id="KW-1185">Reference proteome</keyword>
<keyword evidence="1" id="KW-0732">Signal</keyword>
<feature type="signal peptide" evidence="1">
    <location>
        <begin position="1"/>
        <end position="18"/>
    </location>
</feature>
<evidence type="ECO:0000313" key="3">
    <source>
        <dbReference type="EnsemblMetazoa" id="CapteP197374"/>
    </source>
</evidence>
<sequence>MKIFLVLAVALYADSAMGDVHMCFMANQTQLGVIREFVNDYPKGKHIYFGIKACPEDTVEIAAEFGDKFFVLNFGPMIFEGRSTDAWAQGGSKWSAPQHYLECNTMKYFWMEWGKKKLTFGQGLHLGVGLFYQFNSHAIRYKSYENFYYRLKGGEMAELEHQCGILAADRNIIARPRSACDASCVF</sequence>
<dbReference type="AlphaFoldDB" id="R7TPV9"/>
<feature type="chain" id="PRO_5008787222" description="C-type lectin domain-containing protein" evidence="1">
    <location>
        <begin position="19"/>
        <end position="186"/>
    </location>
</feature>
<protein>
    <recommendedName>
        <fullName evidence="5">C-type lectin domain-containing protein</fullName>
    </recommendedName>
</protein>
<organism evidence="2">
    <name type="scientific">Capitella teleta</name>
    <name type="common">Polychaete worm</name>
    <dbReference type="NCBI Taxonomy" id="283909"/>
    <lineage>
        <taxon>Eukaryota</taxon>
        <taxon>Metazoa</taxon>
        <taxon>Spiralia</taxon>
        <taxon>Lophotrochozoa</taxon>
        <taxon>Annelida</taxon>
        <taxon>Polychaeta</taxon>
        <taxon>Sedentaria</taxon>
        <taxon>Scolecida</taxon>
        <taxon>Capitellidae</taxon>
        <taxon>Capitella</taxon>
    </lineage>
</organism>
<dbReference type="Proteomes" id="UP000014760">
    <property type="component" value="Unassembled WGS sequence"/>
</dbReference>
<proteinExistence type="predicted"/>
<reference evidence="3" key="3">
    <citation type="submission" date="2015-06" db="UniProtKB">
        <authorList>
            <consortium name="EnsemblMetazoa"/>
        </authorList>
    </citation>
    <scope>IDENTIFICATION</scope>
</reference>
<reference evidence="4" key="1">
    <citation type="submission" date="2012-12" db="EMBL/GenBank/DDBJ databases">
        <authorList>
            <person name="Hellsten U."/>
            <person name="Grimwood J."/>
            <person name="Chapman J.A."/>
            <person name="Shapiro H."/>
            <person name="Aerts A."/>
            <person name="Otillar R.P."/>
            <person name="Terry A.Y."/>
            <person name="Boore J.L."/>
            <person name="Simakov O."/>
            <person name="Marletaz F."/>
            <person name="Cho S.-J."/>
            <person name="Edsinger-Gonzales E."/>
            <person name="Havlak P."/>
            <person name="Kuo D.-H."/>
            <person name="Larsson T."/>
            <person name="Lv J."/>
            <person name="Arendt D."/>
            <person name="Savage R."/>
            <person name="Osoegawa K."/>
            <person name="de Jong P."/>
            <person name="Lindberg D.R."/>
            <person name="Seaver E.C."/>
            <person name="Weisblat D.A."/>
            <person name="Putnam N.H."/>
            <person name="Grigoriev I.V."/>
            <person name="Rokhsar D.S."/>
        </authorList>
    </citation>
    <scope>NUCLEOTIDE SEQUENCE</scope>
    <source>
        <strain evidence="4">I ESC-2004</strain>
    </source>
</reference>
<evidence type="ECO:0000313" key="2">
    <source>
        <dbReference type="EMBL" id="ELT95694.1"/>
    </source>
</evidence>
<dbReference type="EMBL" id="AMQN01002390">
    <property type="status" value="NOT_ANNOTATED_CDS"/>
    <property type="molecule type" value="Genomic_DNA"/>
</dbReference>
<reference evidence="2 4" key="2">
    <citation type="journal article" date="2013" name="Nature">
        <title>Insights into bilaterian evolution from three spiralian genomes.</title>
        <authorList>
            <person name="Simakov O."/>
            <person name="Marletaz F."/>
            <person name="Cho S.J."/>
            <person name="Edsinger-Gonzales E."/>
            <person name="Havlak P."/>
            <person name="Hellsten U."/>
            <person name="Kuo D.H."/>
            <person name="Larsson T."/>
            <person name="Lv J."/>
            <person name="Arendt D."/>
            <person name="Savage R."/>
            <person name="Osoegawa K."/>
            <person name="de Jong P."/>
            <person name="Grimwood J."/>
            <person name="Chapman J.A."/>
            <person name="Shapiro H."/>
            <person name="Aerts A."/>
            <person name="Otillar R.P."/>
            <person name="Terry A.Y."/>
            <person name="Boore J.L."/>
            <person name="Grigoriev I.V."/>
            <person name="Lindberg D.R."/>
            <person name="Seaver E.C."/>
            <person name="Weisblat D.A."/>
            <person name="Putnam N.H."/>
            <person name="Rokhsar D.S."/>
        </authorList>
    </citation>
    <scope>NUCLEOTIDE SEQUENCE</scope>
    <source>
        <strain evidence="2 4">I ESC-2004</strain>
    </source>
</reference>
<dbReference type="EMBL" id="KB309044">
    <property type="protein sequence ID" value="ELT95694.1"/>
    <property type="molecule type" value="Genomic_DNA"/>
</dbReference>
<name>R7TPV9_CAPTE</name>
<accession>R7TPV9</accession>
<gene>
    <name evidence="2" type="ORF">CAPTEDRAFT_197374</name>
</gene>
<evidence type="ECO:0000256" key="1">
    <source>
        <dbReference type="SAM" id="SignalP"/>
    </source>
</evidence>
<dbReference type="EnsemblMetazoa" id="CapteT197374">
    <property type="protein sequence ID" value="CapteP197374"/>
    <property type="gene ID" value="CapteG197374"/>
</dbReference>
<dbReference type="HOGENOM" id="CLU_104324_0_0_1"/>
<evidence type="ECO:0000313" key="4">
    <source>
        <dbReference type="Proteomes" id="UP000014760"/>
    </source>
</evidence>